<keyword evidence="2 3" id="KW-0186">Copper</keyword>
<evidence type="ECO:0000256" key="4">
    <source>
        <dbReference type="PIRSR" id="PIRSR603782-2"/>
    </source>
</evidence>
<feature type="disulfide bond" description="Redox-active" evidence="4">
    <location>
        <begin position="70"/>
        <end position="74"/>
    </location>
</feature>
<keyword evidence="7" id="KW-1185">Reference proteome</keyword>
<reference evidence="6 7" key="1">
    <citation type="submission" date="2018-08" db="EMBL/GenBank/DDBJ databases">
        <authorList>
            <person name="Khan S.A."/>
        </authorList>
    </citation>
    <scope>NUCLEOTIDE SEQUENCE [LARGE SCALE GENOMIC DNA]</scope>
    <source>
        <strain evidence="6 7">GTF-13</strain>
    </source>
</reference>
<evidence type="ECO:0000259" key="5">
    <source>
        <dbReference type="PROSITE" id="PS51352"/>
    </source>
</evidence>
<dbReference type="InterPro" id="IPR013766">
    <property type="entry name" value="Thioredoxin_domain"/>
</dbReference>
<evidence type="ECO:0000256" key="2">
    <source>
        <dbReference type="ARBA" id="ARBA00023008"/>
    </source>
</evidence>
<dbReference type="PANTHER" id="PTHR12151">
    <property type="entry name" value="ELECTRON TRANSPORT PROTIN SCO1/SENC FAMILY MEMBER"/>
    <property type="match status" value="1"/>
</dbReference>
<sequence>MTRFYRILIPLMVALVASAAGFQYHRYQQLSTATEQPTAPAFTLNSAQGPLSLAQLSGQGVVLYFGYTSCPDVCPVDLGVLGSALKQLSPAEQEQVQPLFITLDPERDSLQRMADYAAFFHPSLLPLHGSLEQISAVARSYGVIFEKTRYSNDPSLYWVSHSANFFLINPQGLLVKVLPRETPAGELSQQIRLLTR</sequence>
<evidence type="ECO:0000313" key="7">
    <source>
        <dbReference type="Proteomes" id="UP000280792"/>
    </source>
</evidence>
<feature type="binding site" evidence="3">
    <location>
        <position position="161"/>
    </location>
    <ligand>
        <name>Cu cation</name>
        <dbReference type="ChEBI" id="CHEBI:23378"/>
    </ligand>
</feature>
<keyword evidence="3" id="KW-0479">Metal-binding</keyword>
<dbReference type="PROSITE" id="PS51352">
    <property type="entry name" value="THIOREDOXIN_2"/>
    <property type="match status" value="1"/>
</dbReference>
<organism evidence="6 7">
    <name type="scientific">Aestuariirhabdus litorea</name>
    <dbReference type="NCBI Taxonomy" id="2528527"/>
    <lineage>
        <taxon>Bacteria</taxon>
        <taxon>Pseudomonadati</taxon>
        <taxon>Pseudomonadota</taxon>
        <taxon>Gammaproteobacteria</taxon>
        <taxon>Oceanospirillales</taxon>
        <taxon>Aestuariirhabdaceae</taxon>
        <taxon>Aestuariirhabdus</taxon>
    </lineage>
</organism>
<dbReference type="InterPro" id="IPR003782">
    <property type="entry name" value="SCO1/SenC"/>
</dbReference>
<protein>
    <submittedName>
        <fullName evidence="6">SCO family protein</fullName>
    </submittedName>
</protein>
<proteinExistence type="inferred from homology"/>
<dbReference type="PANTHER" id="PTHR12151:SF25">
    <property type="entry name" value="LINALOOL DEHYDRATASE_ISOMERASE DOMAIN-CONTAINING PROTEIN"/>
    <property type="match status" value="1"/>
</dbReference>
<feature type="binding site" evidence="3">
    <location>
        <position position="74"/>
    </location>
    <ligand>
        <name>Cu cation</name>
        <dbReference type="ChEBI" id="CHEBI:23378"/>
    </ligand>
</feature>
<feature type="binding site" evidence="3">
    <location>
        <position position="70"/>
    </location>
    <ligand>
        <name>Cu cation</name>
        <dbReference type="ChEBI" id="CHEBI:23378"/>
    </ligand>
</feature>
<dbReference type="RefSeq" id="WP_125013875.1">
    <property type="nucleotide sequence ID" value="NZ_QWEZ01000001.1"/>
</dbReference>
<dbReference type="FunFam" id="3.40.30.10:FF:000013">
    <property type="entry name" value="Blast:Protein SCO1 homolog, mitochondrial"/>
    <property type="match status" value="1"/>
</dbReference>
<dbReference type="SUPFAM" id="SSF52833">
    <property type="entry name" value="Thioredoxin-like"/>
    <property type="match status" value="1"/>
</dbReference>
<dbReference type="Proteomes" id="UP000280792">
    <property type="component" value="Unassembled WGS sequence"/>
</dbReference>
<dbReference type="Pfam" id="PF02630">
    <property type="entry name" value="SCO1-SenC"/>
    <property type="match status" value="1"/>
</dbReference>
<dbReference type="Gene3D" id="3.40.30.10">
    <property type="entry name" value="Glutaredoxin"/>
    <property type="match status" value="1"/>
</dbReference>
<reference evidence="6 7" key="2">
    <citation type="submission" date="2018-12" db="EMBL/GenBank/DDBJ databases">
        <title>Simiduia agarivorans gen. nov., sp. nov., a marine, agarolytic bacterium isolated from shallow coastal water from Keelung, Taiwan.</title>
        <authorList>
            <person name="Shieh W.Y."/>
        </authorList>
    </citation>
    <scope>NUCLEOTIDE SEQUENCE [LARGE SCALE GENOMIC DNA]</scope>
    <source>
        <strain evidence="6 7">GTF-13</strain>
    </source>
</reference>
<dbReference type="CDD" id="cd02968">
    <property type="entry name" value="SCO"/>
    <property type="match status" value="1"/>
</dbReference>
<dbReference type="InterPro" id="IPR036249">
    <property type="entry name" value="Thioredoxin-like_sf"/>
</dbReference>
<dbReference type="GO" id="GO:0046872">
    <property type="term" value="F:metal ion binding"/>
    <property type="evidence" value="ECO:0007669"/>
    <property type="project" value="UniProtKB-KW"/>
</dbReference>
<evidence type="ECO:0000256" key="1">
    <source>
        <dbReference type="ARBA" id="ARBA00010996"/>
    </source>
</evidence>
<dbReference type="AlphaFoldDB" id="A0A3P3VQ15"/>
<dbReference type="EMBL" id="QWEZ01000001">
    <property type="protein sequence ID" value="RRJ83679.1"/>
    <property type="molecule type" value="Genomic_DNA"/>
</dbReference>
<gene>
    <name evidence="6" type="ORF">D0544_00720</name>
</gene>
<comment type="caution">
    <text evidence="6">The sequence shown here is derived from an EMBL/GenBank/DDBJ whole genome shotgun (WGS) entry which is preliminary data.</text>
</comment>
<accession>A0A3P3VQ15</accession>
<comment type="similarity">
    <text evidence="1">Belongs to the SCO1/2 family.</text>
</comment>
<keyword evidence="4" id="KW-1015">Disulfide bond</keyword>
<name>A0A3P3VQ15_9GAMM</name>
<feature type="domain" description="Thioredoxin" evidence="5">
    <location>
        <begin position="33"/>
        <end position="196"/>
    </location>
</feature>
<evidence type="ECO:0000313" key="6">
    <source>
        <dbReference type="EMBL" id="RRJ83679.1"/>
    </source>
</evidence>
<evidence type="ECO:0000256" key="3">
    <source>
        <dbReference type="PIRSR" id="PIRSR603782-1"/>
    </source>
</evidence>